<dbReference type="InterPro" id="IPR011032">
    <property type="entry name" value="GroES-like_sf"/>
</dbReference>
<keyword evidence="6" id="KW-0560">Oxidoreductase</keyword>
<name>A0A656VHL1_SERMA</name>
<dbReference type="PANTHER" id="PTHR43981:SF2">
    <property type="entry name" value="ENOYL-[ACYL-CARRIER-PROTEIN] REDUCTASE, MITOCHONDRIAL"/>
    <property type="match status" value="1"/>
</dbReference>
<sequence length="334" mass="36331">MPPLFPRLSFNRFGDPAQVLELQQMSRPLLRPGQRLLQMRYAPINPSDLIPIHGQYAHRIALPQVPGYEGVGVVVNPQNGHSTGRRALAVAGNGSWQTFVTLPEDRVIWVPDDIDDACAAQIYINPLTCWVLLTQWLPLNAGDLLLLNGGGSAVSLLLAQMTALRGIRLAVVVRNTAHRQALLAAGAWRVIEASQLVEMTNFGARAAIDCIGGEDGLQLARAVRTGGDFVALGLLSGRQVDWRRVVDELKLRASLFHLRKWNAQAAPAQWQTAFYQLFQLLRRGQLALRPPAAIYPLPHYAAALHHAAQPGVNGKIFLTPAPPEAGAAGDRPPG</sequence>
<evidence type="ECO:0000256" key="8">
    <source>
        <dbReference type="ARBA" id="ARBA00023160"/>
    </source>
</evidence>
<evidence type="ECO:0000256" key="7">
    <source>
        <dbReference type="ARBA" id="ARBA00023098"/>
    </source>
</evidence>
<dbReference type="CDD" id="cd05282">
    <property type="entry name" value="ETR_like"/>
    <property type="match status" value="1"/>
</dbReference>
<dbReference type="GO" id="GO:0006633">
    <property type="term" value="P:fatty acid biosynthetic process"/>
    <property type="evidence" value="ECO:0007669"/>
    <property type="project" value="UniProtKB-KW"/>
</dbReference>
<reference evidence="12 13" key="1">
    <citation type="submission" date="2015-06" db="EMBL/GenBank/DDBJ databases">
        <title>Draft Genome of Serratia marcescens Strain AH0650_Sm1.</title>
        <authorList>
            <person name="Wan Y."/>
            <person name="Gorrie C."/>
            <person name="Holt K."/>
        </authorList>
    </citation>
    <scope>NUCLEOTIDE SEQUENCE [LARGE SCALE GENOMIC DNA]</scope>
    <source>
        <strain evidence="12 13">AH0650_Sm1</strain>
    </source>
</reference>
<feature type="domain" description="Enoyl reductase (ER)" evidence="11">
    <location>
        <begin position="15"/>
        <end position="318"/>
    </location>
</feature>
<dbReference type="EMBL" id="LFJS01000012">
    <property type="protein sequence ID" value="KMU51734.1"/>
    <property type="molecule type" value="Genomic_DNA"/>
</dbReference>
<dbReference type="Pfam" id="PF08240">
    <property type="entry name" value="ADH_N"/>
    <property type="match status" value="1"/>
</dbReference>
<dbReference type="SMART" id="SM00829">
    <property type="entry name" value="PKS_ER"/>
    <property type="match status" value="1"/>
</dbReference>
<keyword evidence="2" id="KW-0444">Lipid biosynthesis</keyword>
<evidence type="ECO:0000313" key="13">
    <source>
        <dbReference type="Proteomes" id="UP000037482"/>
    </source>
</evidence>
<dbReference type="Gene3D" id="3.40.50.720">
    <property type="entry name" value="NAD(P)-binding Rossmann-like Domain"/>
    <property type="match status" value="1"/>
</dbReference>
<gene>
    <name evidence="12" type="ORF">AB868_02483</name>
</gene>
<keyword evidence="7" id="KW-0443">Lipid metabolism</keyword>
<evidence type="ECO:0000256" key="10">
    <source>
        <dbReference type="ARBA" id="ARBA00048843"/>
    </source>
</evidence>
<keyword evidence="4" id="KW-0521">NADP</keyword>
<evidence type="ECO:0000256" key="3">
    <source>
        <dbReference type="ARBA" id="ARBA00022832"/>
    </source>
</evidence>
<dbReference type="Pfam" id="PF00107">
    <property type="entry name" value="ADH_zinc_N"/>
    <property type="match status" value="1"/>
</dbReference>
<dbReference type="Proteomes" id="UP000037482">
    <property type="component" value="Unassembled WGS sequence"/>
</dbReference>
<dbReference type="AlphaFoldDB" id="A0A656VHL1"/>
<evidence type="ECO:0000256" key="9">
    <source>
        <dbReference type="ARBA" id="ARBA00038963"/>
    </source>
</evidence>
<keyword evidence="8" id="KW-0275">Fatty acid biosynthesis</keyword>
<dbReference type="InterPro" id="IPR051034">
    <property type="entry name" value="Mito_Enoyl-ACP_Reductase"/>
</dbReference>
<dbReference type="InterPro" id="IPR013154">
    <property type="entry name" value="ADH-like_N"/>
</dbReference>
<dbReference type="PANTHER" id="PTHR43981">
    <property type="entry name" value="ENOYL-[ACYL-CARRIER-PROTEIN] REDUCTASE, MITOCHONDRIAL"/>
    <property type="match status" value="1"/>
</dbReference>
<keyword evidence="5" id="KW-0809">Transit peptide</keyword>
<dbReference type="SUPFAM" id="SSF50129">
    <property type="entry name" value="GroES-like"/>
    <property type="match status" value="1"/>
</dbReference>
<keyword evidence="12" id="KW-0269">Exonuclease</keyword>
<organism evidence="12 13">
    <name type="scientific">Serratia marcescens</name>
    <dbReference type="NCBI Taxonomy" id="615"/>
    <lineage>
        <taxon>Bacteria</taxon>
        <taxon>Pseudomonadati</taxon>
        <taxon>Pseudomonadota</taxon>
        <taxon>Gammaproteobacteria</taxon>
        <taxon>Enterobacterales</taxon>
        <taxon>Yersiniaceae</taxon>
        <taxon>Serratia</taxon>
    </lineage>
</organism>
<dbReference type="InterPro" id="IPR013149">
    <property type="entry name" value="ADH-like_C"/>
</dbReference>
<evidence type="ECO:0000256" key="6">
    <source>
        <dbReference type="ARBA" id="ARBA00023002"/>
    </source>
</evidence>
<accession>A0A656VHL1</accession>
<evidence type="ECO:0000313" key="12">
    <source>
        <dbReference type="EMBL" id="KMU51734.1"/>
    </source>
</evidence>
<dbReference type="RefSeq" id="WP_025302401.1">
    <property type="nucleotide sequence ID" value="NZ_CABHIE010000001.1"/>
</dbReference>
<evidence type="ECO:0000256" key="1">
    <source>
        <dbReference type="ARBA" id="ARBA00010371"/>
    </source>
</evidence>
<dbReference type="GO" id="GO:0141148">
    <property type="term" value="F:enoyl-[acyl-carrier-protein] reductase (NADPH) activity"/>
    <property type="evidence" value="ECO:0007669"/>
    <property type="project" value="UniProtKB-EC"/>
</dbReference>
<evidence type="ECO:0000256" key="5">
    <source>
        <dbReference type="ARBA" id="ARBA00022946"/>
    </source>
</evidence>
<dbReference type="Gene3D" id="3.90.180.10">
    <property type="entry name" value="Medium-chain alcohol dehydrogenases, catalytic domain"/>
    <property type="match status" value="1"/>
</dbReference>
<evidence type="ECO:0000256" key="4">
    <source>
        <dbReference type="ARBA" id="ARBA00022857"/>
    </source>
</evidence>
<proteinExistence type="inferred from homology"/>
<evidence type="ECO:0000256" key="2">
    <source>
        <dbReference type="ARBA" id="ARBA00022516"/>
    </source>
</evidence>
<comment type="caution">
    <text evidence="12">The sequence shown here is derived from an EMBL/GenBank/DDBJ whole genome shotgun (WGS) entry which is preliminary data.</text>
</comment>
<protein>
    <recommendedName>
        <fullName evidence="9">enoyl-[acyl-carrier-protein] reductase</fullName>
        <ecNumber evidence="9">1.3.1.104</ecNumber>
    </recommendedName>
</protein>
<dbReference type="SUPFAM" id="SSF51735">
    <property type="entry name" value="NAD(P)-binding Rossmann-fold domains"/>
    <property type="match status" value="1"/>
</dbReference>
<dbReference type="InterPro" id="IPR020843">
    <property type="entry name" value="ER"/>
</dbReference>
<keyword evidence="3" id="KW-0276">Fatty acid metabolism</keyword>
<keyword evidence="12" id="KW-0378">Hydrolase</keyword>
<comment type="catalytic activity">
    <reaction evidence="10">
        <text>a 2,3-saturated acyl-[ACP] + NADP(+) = a (2E)-enoyl-[ACP] + NADPH + H(+)</text>
        <dbReference type="Rhea" id="RHEA:22564"/>
        <dbReference type="Rhea" id="RHEA-COMP:9925"/>
        <dbReference type="Rhea" id="RHEA-COMP:9926"/>
        <dbReference type="ChEBI" id="CHEBI:15378"/>
        <dbReference type="ChEBI" id="CHEBI:57783"/>
        <dbReference type="ChEBI" id="CHEBI:58349"/>
        <dbReference type="ChEBI" id="CHEBI:78784"/>
        <dbReference type="ChEBI" id="CHEBI:78785"/>
        <dbReference type="EC" id="1.3.1.104"/>
    </reaction>
</comment>
<comment type="similarity">
    <text evidence="1">Belongs to the zinc-containing alcohol dehydrogenase family. Quinone oxidoreductase subfamily.</text>
</comment>
<dbReference type="EC" id="1.3.1.104" evidence="9"/>
<evidence type="ECO:0000259" key="11">
    <source>
        <dbReference type="SMART" id="SM00829"/>
    </source>
</evidence>
<keyword evidence="12" id="KW-0540">Nuclease</keyword>
<dbReference type="GO" id="GO:0004527">
    <property type="term" value="F:exonuclease activity"/>
    <property type="evidence" value="ECO:0007669"/>
    <property type="project" value="UniProtKB-KW"/>
</dbReference>
<dbReference type="InterPro" id="IPR036291">
    <property type="entry name" value="NAD(P)-bd_dom_sf"/>
</dbReference>